<keyword evidence="1" id="KW-0347">Helicase</keyword>
<protein>
    <submittedName>
        <fullName evidence="1">ATP-dependent DNA helicase Chl1p</fullName>
    </submittedName>
</protein>
<proteinExistence type="predicted"/>
<accession>A0ACA9Y3S3</accession>
<dbReference type="EMBL" id="CALSDN010000002">
    <property type="protein sequence ID" value="CAH6719629.1"/>
    <property type="molecule type" value="Genomic_DNA"/>
</dbReference>
<evidence type="ECO:0000313" key="1">
    <source>
        <dbReference type="EMBL" id="CAH6719629.1"/>
    </source>
</evidence>
<keyword evidence="1" id="KW-0378">Hydrolase</keyword>
<evidence type="ECO:0000313" key="2">
    <source>
        <dbReference type="Proteomes" id="UP001152531"/>
    </source>
</evidence>
<organism evidence="1 2">
    <name type="scientific">[Candida] jaroonii</name>
    <dbReference type="NCBI Taxonomy" id="467808"/>
    <lineage>
        <taxon>Eukaryota</taxon>
        <taxon>Fungi</taxon>
        <taxon>Dikarya</taxon>
        <taxon>Ascomycota</taxon>
        <taxon>Saccharomycotina</taxon>
        <taxon>Pichiomycetes</taxon>
        <taxon>Debaryomycetaceae</taxon>
        <taxon>Yamadazyma</taxon>
    </lineage>
</organism>
<name>A0ACA9Y3S3_9ASCO</name>
<comment type="caution">
    <text evidence="1">The sequence shown here is derived from an EMBL/GenBank/DDBJ whole genome shotgun (WGS) entry which is preliminary data.</text>
</comment>
<sequence length="745" mass="85480">MDQIYDTIEKGFKVGIFESPTGTGKTLSLICATMAWLRNYKKEHNHTQGSVDTDSDSDSEPEWVKQKFMDSIVNQQRGKMKDYEKHLDDMEKEYKSKSITLHQLKKIRHVKEDNYLPQDYVEQNDQLKEEISMLLDKLSGSETVKLEQSSPTIFFSSRTHSQLKQFSDQLTLPQFESSLGDTPERPKYSVLGSRKQLCIHPKVSTYSTVEAINEGCKDLNASDGCDYLHADGKFTDYSMTKVHDIEDLKDLGSFLKVCPYYSVRNNLKASEIISLPYQMILESTTRDLLKLDLKNSIVIIDEAHNLIDSITSLNSMKISQLELNKILGGLETYYKKFVNRLNSGNRINLVKLIKIVKIIMKFFDGDKKSGKEINVNDIFIGSTGDLFNIHSLETYLTKSKIAYKIENYLEAIEYKNSSPLLFKLVKFLKCVSFPSKEGRFFWDLDGEPSINYMLLDPSQLFKPIIEQCKCLILCGGTMEPMSDYTEILFPYLKADDINTFSCNHVIPDANLKVMPIGTYNGTKFDFTFGNRANSKLITSLGDALLQLFKTIPFGVVVFFPSYKYLEELHRVWERTGHIKKFESVKKKLFMETSDTDKILADYSNCISIQGSALLFSVVGGKLSEGINFSDNLARGVIMIGLPYPNIMSSELIAKRQYVERVSGKERSKEYIENICMRAINQSIGRSIRHINDYSMIYLIDSRYENTNIQNKLSGWIKRRINELPFNEIIDETNEFFNNKLVTRMV</sequence>
<keyword evidence="1" id="KW-0067">ATP-binding</keyword>
<keyword evidence="2" id="KW-1185">Reference proteome</keyword>
<keyword evidence="1" id="KW-0547">Nucleotide-binding</keyword>
<gene>
    <name evidence="1" type="ORF">CLIB1444_02S12948</name>
</gene>
<reference evidence="1" key="1">
    <citation type="submission" date="2022-06" db="EMBL/GenBank/DDBJ databases">
        <authorList>
            <person name="Legras J.-L."/>
            <person name="Devillers H."/>
            <person name="Grondin C."/>
        </authorList>
    </citation>
    <scope>NUCLEOTIDE SEQUENCE</scope>
    <source>
        <strain evidence="1">CLIB 1444</strain>
    </source>
</reference>
<dbReference type="Proteomes" id="UP001152531">
    <property type="component" value="Unassembled WGS sequence"/>
</dbReference>